<feature type="compositionally biased region" description="Acidic residues" evidence="1">
    <location>
        <begin position="253"/>
        <end position="263"/>
    </location>
</feature>
<accession>A0A4T0J009</accession>
<dbReference type="EMBL" id="SPOI01000140">
    <property type="protein sequence ID" value="TIB35866.1"/>
    <property type="molecule type" value="Genomic_DNA"/>
</dbReference>
<feature type="compositionally biased region" description="Acidic residues" evidence="1">
    <location>
        <begin position="230"/>
        <end position="241"/>
    </location>
</feature>
<sequence length="263" mass="29879">MPFEFTTQAARMRDAHPTFNASWARLESVKHLGRSANAENNQKSKRVEIEETNFLSSLFNGKEYGEACCNHAMACSGARHEAVKSILEHSRARNEAIGKPLGLLFAKSRPKRQENVLRLSALKRSCELRGPPRLIFDDCFFMRSVCRECHEQMDALHHNKSGLLSLHEANDRKLCCDVMACTSEKCLRREIHEEETQFVVVNVAKNHAAGMALVSTASERPAALRRKDEFDDESISQDESTDTQNEHVNSEWLDSDDSWEDIE</sequence>
<comment type="caution">
    <text evidence="2">The sequence shown here is derived from an EMBL/GenBank/DDBJ whole genome shotgun (WGS) entry which is preliminary data.</text>
</comment>
<evidence type="ECO:0000256" key="1">
    <source>
        <dbReference type="SAM" id="MobiDB-lite"/>
    </source>
</evidence>
<reference evidence="2 3" key="1">
    <citation type="submission" date="2019-03" db="EMBL/GenBank/DDBJ databases">
        <title>Sequencing 23 genomes of Wallemia ichthyophaga.</title>
        <authorList>
            <person name="Gostincar C."/>
        </authorList>
    </citation>
    <scope>NUCLEOTIDE SEQUENCE [LARGE SCALE GENOMIC DNA]</scope>
    <source>
        <strain evidence="2 3">EXF-6200</strain>
    </source>
</reference>
<organism evidence="2 3">
    <name type="scientific">Wallemia ichthyophaga</name>
    <dbReference type="NCBI Taxonomy" id="245174"/>
    <lineage>
        <taxon>Eukaryota</taxon>
        <taxon>Fungi</taxon>
        <taxon>Dikarya</taxon>
        <taxon>Basidiomycota</taxon>
        <taxon>Wallemiomycotina</taxon>
        <taxon>Wallemiomycetes</taxon>
        <taxon>Wallemiales</taxon>
        <taxon>Wallemiaceae</taxon>
        <taxon>Wallemia</taxon>
    </lineage>
</organism>
<name>A0A4T0J009_WALIC</name>
<proteinExistence type="predicted"/>
<evidence type="ECO:0000313" key="2">
    <source>
        <dbReference type="EMBL" id="TIB35866.1"/>
    </source>
</evidence>
<dbReference type="AlphaFoldDB" id="A0A4T0J009"/>
<feature type="region of interest" description="Disordered" evidence="1">
    <location>
        <begin position="218"/>
        <end position="263"/>
    </location>
</feature>
<evidence type="ECO:0000313" key="3">
    <source>
        <dbReference type="Proteomes" id="UP000310689"/>
    </source>
</evidence>
<protein>
    <submittedName>
        <fullName evidence="2">Uncharacterized protein</fullName>
    </submittedName>
</protein>
<dbReference type="Proteomes" id="UP000310689">
    <property type="component" value="Unassembled WGS sequence"/>
</dbReference>
<gene>
    <name evidence="2" type="ORF">E3P86_02609</name>
</gene>